<evidence type="ECO:0000256" key="1">
    <source>
        <dbReference type="ARBA" id="ARBA00004370"/>
    </source>
</evidence>
<dbReference type="PANTHER" id="PTHR30627">
    <property type="entry name" value="PEPTIDOGLYCAN D,D-TRANSPEPTIDASE"/>
    <property type="match status" value="1"/>
</dbReference>
<dbReference type="SUPFAM" id="SSF56519">
    <property type="entry name" value="Penicillin binding protein dimerisation domain"/>
    <property type="match status" value="1"/>
</dbReference>
<dbReference type="Gene3D" id="3.10.450.100">
    <property type="entry name" value="NTF2-like, domain 1"/>
    <property type="match status" value="1"/>
</dbReference>
<evidence type="ECO:0000259" key="8">
    <source>
        <dbReference type="Pfam" id="PF03717"/>
    </source>
</evidence>
<accession>A0ABV6KA58</accession>
<dbReference type="SUPFAM" id="SSF56601">
    <property type="entry name" value="beta-lactamase/transpeptidase-like"/>
    <property type="match status" value="1"/>
</dbReference>
<organism evidence="10 11">
    <name type="scientific">Halalkalibacter kiskunsagensis</name>
    <dbReference type="NCBI Taxonomy" id="1548599"/>
    <lineage>
        <taxon>Bacteria</taxon>
        <taxon>Bacillati</taxon>
        <taxon>Bacillota</taxon>
        <taxon>Bacilli</taxon>
        <taxon>Bacillales</taxon>
        <taxon>Bacillaceae</taxon>
        <taxon>Halalkalibacter</taxon>
    </lineage>
</organism>
<dbReference type="InterPro" id="IPR001460">
    <property type="entry name" value="PCN-bd_Tpept"/>
</dbReference>
<evidence type="ECO:0000313" key="11">
    <source>
        <dbReference type="Proteomes" id="UP001589838"/>
    </source>
</evidence>
<dbReference type="EC" id="3.4.16.4" evidence="4"/>
<keyword evidence="11" id="KW-1185">Reference proteome</keyword>
<feature type="domain" description="Penicillin-binding protein transpeptidase" evidence="7">
    <location>
        <begin position="361"/>
        <end position="667"/>
    </location>
</feature>
<evidence type="ECO:0000256" key="4">
    <source>
        <dbReference type="ARBA" id="ARBA00012448"/>
    </source>
</evidence>
<comment type="subcellular location">
    <subcellularLocation>
        <location evidence="1">Membrane</location>
    </subcellularLocation>
</comment>
<proteinExistence type="inferred from homology"/>
<evidence type="ECO:0000256" key="2">
    <source>
        <dbReference type="ARBA" id="ARBA00004752"/>
    </source>
</evidence>
<keyword evidence="5" id="KW-0472">Membrane</keyword>
<dbReference type="Proteomes" id="UP001589838">
    <property type="component" value="Unassembled WGS sequence"/>
</dbReference>
<dbReference type="Gene3D" id="3.40.710.10">
    <property type="entry name" value="DD-peptidase/beta-lactamase superfamily"/>
    <property type="match status" value="1"/>
</dbReference>
<sequence length="674" mass="75914">MMQKRTLLLAILVMIFIVVGCSEQVPTPEETFQEFATLWEQGEYQAMYSFLSVESKDRILEEEFVELYSYTYSEIELTSISINLIAQESEQIEEEVRTEVSMPFENKMDMFTGEFVFESFVPLKLDEEDNNWKIEWSPSIIFPVLDYGDTISMRILYPENRGEIFDRNGEQLAVNGFAYEIAIVPVRMEGQEEESIRALAKEIDLSEESIHNSLKQSWVGPDTLVPLKKVPLSKRSFVERLHETIPGATYRQIPAREYPLGEAAAHLTGYMGMITAEELEEDSEKVYHANSTVGRTGLEKLLETRLRGEIGSVIVTESADGQEKDIIAKKDPRDGESYQLTIDSNLQKSIYNQLNEADDAGTGVALNPVTGEVLSLVSSPAYDPNEFILGISNKKYETLNNDEKRPLTNRFTQSFTPGSTIKPITAAVALSNGLDPNKRLESSDLGWRKDSTWGDYRVRRVSNPLKELNLSEAMMYSDNIYFAQVAVDMGREVFEEGFKKFGFGENIPFVFGLTPSSIAKESIPNEIQLADTGYGQGELSVNPLHLSLLYSAFVANGSIPKPLLLLDEEPEYLLENVVSEEHSQTILKTLLEVVENATATAVNFNHVRLAGKTGTTEHKLSQEDEGEETGWFVAMNTDDPELLVLMMIENVEDRNGSRYVVQKVKNVFKGHFTN</sequence>
<gene>
    <name evidence="10" type="ORF">ACFFHM_06580</name>
</gene>
<evidence type="ECO:0000313" key="10">
    <source>
        <dbReference type="EMBL" id="MFC0470199.1"/>
    </source>
</evidence>
<dbReference type="EMBL" id="JBHLUX010000017">
    <property type="protein sequence ID" value="MFC0470199.1"/>
    <property type="molecule type" value="Genomic_DNA"/>
</dbReference>
<evidence type="ECO:0000256" key="6">
    <source>
        <dbReference type="ARBA" id="ARBA00034000"/>
    </source>
</evidence>
<dbReference type="InterPro" id="IPR007887">
    <property type="entry name" value="MecA_N"/>
</dbReference>
<dbReference type="InterPro" id="IPR050515">
    <property type="entry name" value="Beta-lactam/transpept"/>
</dbReference>
<dbReference type="InterPro" id="IPR032710">
    <property type="entry name" value="NTF2-like_dom_sf"/>
</dbReference>
<feature type="domain" description="NTF2-like N-terminal transpeptidase" evidence="9">
    <location>
        <begin position="27"/>
        <end position="146"/>
    </location>
</feature>
<feature type="domain" description="Penicillin-binding protein dimerisation" evidence="8">
    <location>
        <begin position="160"/>
        <end position="323"/>
    </location>
</feature>
<dbReference type="Gene3D" id="3.30.1390.30">
    <property type="entry name" value="Penicillin-binding protein 2a, domain 3"/>
    <property type="match status" value="1"/>
</dbReference>
<dbReference type="InterPro" id="IPR012338">
    <property type="entry name" value="Beta-lactam/transpept-like"/>
</dbReference>
<dbReference type="SUPFAM" id="SSF54427">
    <property type="entry name" value="NTF2-like"/>
    <property type="match status" value="1"/>
</dbReference>
<comment type="catalytic activity">
    <reaction evidence="6">
        <text>Preferential cleavage: (Ac)2-L-Lys-D-Ala-|-D-Ala. Also transpeptidation of peptidyl-alanyl moieties that are N-acyl substituents of D-alanine.</text>
        <dbReference type="EC" id="3.4.16.4"/>
    </reaction>
</comment>
<dbReference type="Pfam" id="PF05223">
    <property type="entry name" value="MecA_N"/>
    <property type="match status" value="1"/>
</dbReference>
<dbReference type="InterPro" id="IPR036138">
    <property type="entry name" value="PBP_dimer_sf"/>
</dbReference>
<dbReference type="Gene3D" id="3.90.1310.10">
    <property type="entry name" value="Penicillin-binding protein 2a (Domain 2)"/>
    <property type="match status" value="1"/>
</dbReference>
<dbReference type="Pfam" id="PF00905">
    <property type="entry name" value="Transpeptidase"/>
    <property type="match status" value="1"/>
</dbReference>
<dbReference type="Pfam" id="PF03717">
    <property type="entry name" value="PBP_dimer"/>
    <property type="match status" value="1"/>
</dbReference>
<evidence type="ECO:0000259" key="9">
    <source>
        <dbReference type="Pfam" id="PF05223"/>
    </source>
</evidence>
<comment type="similarity">
    <text evidence="3">Belongs to the transpeptidase family.</text>
</comment>
<dbReference type="PROSITE" id="PS51257">
    <property type="entry name" value="PROKAR_LIPOPROTEIN"/>
    <property type="match status" value="1"/>
</dbReference>
<dbReference type="RefSeq" id="WP_335958901.1">
    <property type="nucleotide sequence ID" value="NZ_JAXBLX010000003.1"/>
</dbReference>
<evidence type="ECO:0000256" key="3">
    <source>
        <dbReference type="ARBA" id="ARBA00007171"/>
    </source>
</evidence>
<comment type="pathway">
    <text evidence="2">Cell wall biogenesis; peptidoglycan biosynthesis.</text>
</comment>
<reference evidence="10 11" key="1">
    <citation type="submission" date="2024-09" db="EMBL/GenBank/DDBJ databases">
        <authorList>
            <person name="Sun Q."/>
            <person name="Mori K."/>
        </authorList>
    </citation>
    <scope>NUCLEOTIDE SEQUENCE [LARGE SCALE GENOMIC DNA]</scope>
    <source>
        <strain evidence="10 11">NCAIM B.02610</strain>
    </source>
</reference>
<name>A0ABV6KA58_9BACI</name>
<dbReference type="PANTHER" id="PTHR30627:SF25">
    <property type="entry name" value="PENICILLIN-BINDING PROTEIN 3"/>
    <property type="match status" value="1"/>
</dbReference>
<comment type="caution">
    <text evidence="10">The sequence shown here is derived from an EMBL/GenBank/DDBJ whole genome shotgun (WGS) entry which is preliminary data.</text>
</comment>
<dbReference type="InterPro" id="IPR005311">
    <property type="entry name" value="PBP_dimer"/>
</dbReference>
<protein>
    <recommendedName>
        <fullName evidence="4">serine-type D-Ala-D-Ala carboxypeptidase</fullName>
        <ecNumber evidence="4">3.4.16.4</ecNumber>
    </recommendedName>
</protein>
<evidence type="ECO:0000256" key="5">
    <source>
        <dbReference type="ARBA" id="ARBA00023136"/>
    </source>
</evidence>
<evidence type="ECO:0000259" key="7">
    <source>
        <dbReference type="Pfam" id="PF00905"/>
    </source>
</evidence>